<dbReference type="SUPFAM" id="SSF51215">
    <property type="entry name" value="Regulatory protein AraC"/>
    <property type="match status" value="1"/>
</dbReference>
<dbReference type="InterPro" id="IPR050204">
    <property type="entry name" value="AraC_XylS_family_regulators"/>
</dbReference>
<reference evidence="6" key="1">
    <citation type="submission" date="2021-01" db="EMBL/GenBank/DDBJ databases">
        <title>Whole genome shotgun sequence of Rugosimonospora africana NBRC 104875.</title>
        <authorList>
            <person name="Komaki H."/>
            <person name="Tamura T."/>
        </authorList>
    </citation>
    <scope>NUCLEOTIDE SEQUENCE</scope>
    <source>
        <strain evidence="6">NBRC 104875</strain>
    </source>
</reference>
<dbReference type="Gene3D" id="1.10.10.60">
    <property type="entry name" value="Homeodomain-like"/>
    <property type="match status" value="2"/>
</dbReference>
<dbReference type="RefSeq" id="WP_203918741.1">
    <property type="nucleotide sequence ID" value="NZ_BONZ01000030.1"/>
</dbReference>
<dbReference type="AlphaFoldDB" id="A0A8J3VR27"/>
<keyword evidence="1" id="KW-0805">Transcription regulation</keyword>
<accession>A0A8J3VR27</accession>
<organism evidence="6 7">
    <name type="scientific">Rugosimonospora africana</name>
    <dbReference type="NCBI Taxonomy" id="556532"/>
    <lineage>
        <taxon>Bacteria</taxon>
        <taxon>Bacillati</taxon>
        <taxon>Actinomycetota</taxon>
        <taxon>Actinomycetes</taxon>
        <taxon>Micromonosporales</taxon>
        <taxon>Micromonosporaceae</taxon>
        <taxon>Rugosimonospora</taxon>
    </lineage>
</organism>
<dbReference type="InterPro" id="IPR037923">
    <property type="entry name" value="HTH-like"/>
</dbReference>
<evidence type="ECO:0000256" key="3">
    <source>
        <dbReference type="ARBA" id="ARBA00023159"/>
    </source>
</evidence>
<keyword evidence="3" id="KW-0010">Activator</keyword>
<dbReference type="Pfam" id="PF12833">
    <property type="entry name" value="HTH_18"/>
    <property type="match status" value="1"/>
</dbReference>
<dbReference type="GO" id="GO:0003700">
    <property type="term" value="F:DNA-binding transcription factor activity"/>
    <property type="evidence" value="ECO:0007669"/>
    <property type="project" value="InterPro"/>
</dbReference>
<dbReference type="InterPro" id="IPR009057">
    <property type="entry name" value="Homeodomain-like_sf"/>
</dbReference>
<sequence length="303" mass="32947">MTSASAGIRVRNGPAVAHYPPGATLGPRVLPGYEYVWMLRGNATWRYAPDGGDPMSAPPLGLEPGMLLLARPGPREHYAWDRDRPCVHGYVSFYVDDVAWVDGAAPRAPEGWPLIRRFSAGDPIEALCRYLLWLGGTDAPGAAERTVDVLGWLLDLFVNGPVAADAGDALPAHLRPLVDYLRAAWRDGRMRPPGMAELAAAANVSPGHLARIFRQRFGTGPVAAVEAVRLARAAMLLQRSNISVGAIAEVCGFANPFHFSRRFRAAYGLPPRAYRQLRPEEPLEPVRRAGLLPLARPLLGEDQ</sequence>
<proteinExistence type="predicted"/>
<keyword evidence="2" id="KW-0238">DNA-binding</keyword>
<dbReference type="PANTHER" id="PTHR46796">
    <property type="entry name" value="HTH-TYPE TRANSCRIPTIONAL ACTIVATOR RHAS-RELATED"/>
    <property type="match status" value="1"/>
</dbReference>
<dbReference type="SUPFAM" id="SSF46689">
    <property type="entry name" value="Homeodomain-like"/>
    <property type="match status" value="1"/>
</dbReference>
<dbReference type="EMBL" id="BONZ01000030">
    <property type="protein sequence ID" value="GIH15116.1"/>
    <property type="molecule type" value="Genomic_DNA"/>
</dbReference>
<keyword evidence="4" id="KW-0804">Transcription</keyword>
<dbReference type="PANTHER" id="PTHR46796:SF6">
    <property type="entry name" value="ARAC SUBFAMILY"/>
    <property type="match status" value="1"/>
</dbReference>
<keyword evidence="7" id="KW-1185">Reference proteome</keyword>
<comment type="caution">
    <text evidence="6">The sequence shown here is derived from an EMBL/GenBank/DDBJ whole genome shotgun (WGS) entry which is preliminary data.</text>
</comment>
<dbReference type="InterPro" id="IPR018062">
    <property type="entry name" value="HTH_AraC-typ_CS"/>
</dbReference>
<dbReference type="InterPro" id="IPR018060">
    <property type="entry name" value="HTH_AraC"/>
</dbReference>
<evidence type="ECO:0000313" key="6">
    <source>
        <dbReference type="EMBL" id="GIH15116.1"/>
    </source>
</evidence>
<evidence type="ECO:0000256" key="1">
    <source>
        <dbReference type="ARBA" id="ARBA00023015"/>
    </source>
</evidence>
<gene>
    <name evidence="6" type="ORF">Raf01_32880</name>
</gene>
<dbReference type="GO" id="GO:0043565">
    <property type="term" value="F:sequence-specific DNA binding"/>
    <property type="evidence" value="ECO:0007669"/>
    <property type="project" value="InterPro"/>
</dbReference>
<evidence type="ECO:0000313" key="7">
    <source>
        <dbReference type="Proteomes" id="UP000642748"/>
    </source>
</evidence>
<evidence type="ECO:0000256" key="2">
    <source>
        <dbReference type="ARBA" id="ARBA00023125"/>
    </source>
</evidence>
<feature type="domain" description="HTH araC/xylS-type" evidence="5">
    <location>
        <begin position="175"/>
        <end position="277"/>
    </location>
</feature>
<dbReference type="PROSITE" id="PS00041">
    <property type="entry name" value="HTH_ARAC_FAMILY_1"/>
    <property type="match status" value="1"/>
</dbReference>
<dbReference type="Proteomes" id="UP000642748">
    <property type="component" value="Unassembled WGS sequence"/>
</dbReference>
<evidence type="ECO:0000256" key="4">
    <source>
        <dbReference type="ARBA" id="ARBA00023163"/>
    </source>
</evidence>
<name>A0A8J3VR27_9ACTN</name>
<evidence type="ECO:0000259" key="5">
    <source>
        <dbReference type="PROSITE" id="PS01124"/>
    </source>
</evidence>
<protein>
    <recommendedName>
        <fullName evidence="5">HTH araC/xylS-type domain-containing protein</fullName>
    </recommendedName>
</protein>
<dbReference type="PROSITE" id="PS01124">
    <property type="entry name" value="HTH_ARAC_FAMILY_2"/>
    <property type="match status" value="1"/>
</dbReference>
<dbReference type="SMART" id="SM00342">
    <property type="entry name" value="HTH_ARAC"/>
    <property type="match status" value="1"/>
</dbReference>